<gene>
    <name evidence="1" type="ORF">TorRG33x02_103950</name>
</gene>
<keyword evidence="2" id="KW-1185">Reference proteome</keyword>
<name>A0A2P5F7B5_TREOI</name>
<proteinExistence type="predicted"/>
<sequence>MALSTISFSIISMSIFPCRCFHLSSNVFTNEWRLLSFVGPVNENSRSDGKAWPNKAPSKYGITSQKTIISLVYVQYGTLTAKRLHDEKNK</sequence>
<evidence type="ECO:0000313" key="2">
    <source>
        <dbReference type="Proteomes" id="UP000237000"/>
    </source>
</evidence>
<accession>A0A2P5F7B5</accession>
<protein>
    <submittedName>
        <fullName evidence="1">Uncharacterized protein</fullName>
    </submittedName>
</protein>
<dbReference type="InParanoid" id="A0A2P5F7B5"/>
<dbReference type="EMBL" id="JXTC01000056">
    <property type="protein sequence ID" value="PON93692.1"/>
    <property type="molecule type" value="Genomic_DNA"/>
</dbReference>
<dbReference type="OrthoDB" id="10353280at2759"/>
<organism evidence="1 2">
    <name type="scientific">Trema orientale</name>
    <name type="common">Charcoal tree</name>
    <name type="synonym">Celtis orientalis</name>
    <dbReference type="NCBI Taxonomy" id="63057"/>
    <lineage>
        <taxon>Eukaryota</taxon>
        <taxon>Viridiplantae</taxon>
        <taxon>Streptophyta</taxon>
        <taxon>Embryophyta</taxon>
        <taxon>Tracheophyta</taxon>
        <taxon>Spermatophyta</taxon>
        <taxon>Magnoliopsida</taxon>
        <taxon>eudicotyledons</taxon>
        <taxon>Gunneridae</taxon>
        <taxon>Pentapetalae</taxon>
        <taxon>rosids</taxon>
        <taxon>fabids</taxon>
        <taxon>Rosales</taxon>
        <taxon>Cannabaceae</taxon>
        <taxon>Trema</taxon>
    </lineage>
</organism>
<dbReference type="Proteomes" id="UP000237000">
    <property type="component" value="Unassembled WGS sequence"/>
</dbReference>
<reference evidence="2" key="1">
    <citation type="submission" date="2016-06" db="EMBL/GenBank/DDBJ databases">
        <title>Parallel loss of symbiosis genes in relatives of nitrogen-fixing non-legume Parasponia.</title>
        <authorList>
            <person name="Van Velzen R."/>
            <person name="Holmer R."/>
            <person name="Bu F."/>
            <person name="Rutten L."/>
            <person name="Van Zeijl A."/>
            <person name="Liu W."/>
            <person name="Santuari L."/>
            <person name="Cao Q."/>
            <person name="Sharma T."/>
            <person name="Shen D."/>
            <person name="Roswanjaya Y."/>
            <person name="Wardhani T."/>
            <person name="Kalhor M.S."/>
            <person name="Jansen J."/>
            <person name="Van den Hoogen J."/>
            <person name="Gungor B."/>
            <person name="Hartog M."/>
            <person name="Hontelez J."/>
            <person name="Verver J."/>
            <person name="Yang W.-C."/>
            <person name="Schijlen E."/>
            <person name="Repin R."/>
            <person name="Schilthuizen M."/>
            <person name="Schranz E."/>
            <person name="Heidstra R."/>
            <person name="Miyata K."/>
            <person name="Fedorova E."/>
            <person name="Kohlen W."/>
            <person name="Bisseling T."/>
            <person name="Smit S."/>
            <person name="Geurts R."/>
        </authorList>
    </citation>
    <scope>NUCLEOTIDE SEQUENCE [LARGE SCALE GENOMIC DNA]</scope>
    <source>
        <strain evidence="2">cv. RG33-2</strain>
    </source>
</reference>
<dbReference type="AlphaFoldDB" id="A0A2P5F7B5"/>
<evidence type="ECO:0000313" key="1">
    <source>
        <dbReference type="EMBL" id="PON93692.1"/>
    </source>
</evidence>
<comment type="caution">
    <text evidence="1">The sequence shown here is derived from an EMBL/GenBank/DDBJ whole genome shotgun (WGS) entry which is preliminary data.</text>
</comment>